<sequence length="1410" mass="156936">MAQDRQSGPLQDRLDRLQFRAGQDRHIQRMVEHFSQEIPPSELAMFARIPGRTSTLPTPPSSVSLSKNRQVSQQTLPVAKSPPEGIIVRGYRYPDLPHSTLPHFQEVDDAVPRLDPPRRTLSSAISQIPNNTPVGAREPQGYSSPIAVAGSSSTASLDRSSPLVRSRTHQDPELHRPEPIQGPRQSPFFSSSPKGNPEVGHRHQLLPATDLLDATPVAHGIRLVNPKQALSDKCRQLFPYPLLNAVQSKCFPSIYESNDNMVVSAPTGSGKTVILELAICRLVSSSDNHNYKIVYQAPTKALCSERAKDWEKKFNHMGLQVAELTGDTSQAEMRRVGSASIIITTPEKWDSITRKWQDYKKLLELVKLFLIDEVHILKDIRGSTLEAIVSRMKTIGTSVRFVALSATVPNSEDIARWLGRDHLHPEEPARHETFGEELRPVKLQKFVYAYNCPGNEHSFDKFLDAKLPSLLTQHSQGKPTLVFCYTRKSCEGTARMLGELWALAKPQDKAWPAPSKRIPVVSQALQEIVCHGVAFHHAGLDLQDRLSIEQNFIDGKLTVVCCTSTLAVGVNLPCHTVVLKGTSIYQDNSLTELSDLEVMQMLGRAGRPQYDTSAIGVILTTTQNKTRYELMASGQQILESTLHLNLIEHLNSEIVLRTINDLESAKKWLAGTFLSVRLRKNPAHYRLTNPSTRSQPIEDTLSEICERDIDLLQDAELVTKGTHFRSTDYGRAMSTYMVKFETVKLLLDIPRGVQMEELLSNLCQLPELRDVRLRPTERAAFRELNRSPFILYPLRENVVQNWHKVSLLVQMNLGGVEMPNEKESGGLRRQLAMDKRMAFEALQRLVRCLVEFKAADLDAIGVNTGLKLARALAACSWDDRPTTLLQISGIGPVGMRKLVSHDVRTVQQLAELDYMEIERLFSRNPPFGKTMQEMLENFPRLTLDVAVEQSRPHRTKAKCTTVKVKAILGMANQKRLGDWQSRLQGLTFTAETGDGTLAYLWRGSLNRSFKDAGKRIQFGADLEGSNELICHFSCEEIVGTLVSKRLKIDGPAPRAIAGSPSEDLVDETIQFPDIDELLGKEPLERPPASKPVQESEDEFDDEPVKLPNGKWQCNHACSGSVTTRSGKPCSHKCCREGLDKPRKRKKTSGGSKSHEDIDAVARDVLRPSQLSHPAIQGSVHEQKRRRLYLSDDEISTSTTSSKVPKVRAKPRTNSNDRMVECIDLSNIDEDEVACFANAKGAPEVTTDESLPPVGGQSLGKSSGTANLSSDLFVSDVFEEVEFDEFLNLPSQSSAGDEQQPTAAETDESVHCDAIADPIQDDSLEYTPAEPLHDSGNPRLLNMEQSTMDEKGAHHIIPGGEQFPLQKAGLSNRIQGEGGRCSTRGQVKEPAWVQNFDPELINFFRGHVNFI</sequence>
<dbReference type="Gene3D" id="3.40.50.300">
    <property type="entry name" value="P-loop containing nucleotide triphosphate hydrolases"/>
    <property type="match status" value="2"/>
</dbReference>
<evidence type="ECO:0000256" key="5">
    <source>
        <dbReference type="ARBA" id="ARBA00022840"/>
    </source>
</evidence>
<dbReference type="InterPro" id="IPR057842">
    <property type="entry name" value="WH_MER3"/>
</dbReference>
<evidence type="ECO:0000313" key="14">
    <source>
        <dbReference type="EMBL" id="TPX14622.1"/>
    </source>
</evidence>
<evidence type="ECO:0000256" key="7">
    <source>
        <dbReference type="ARBA" id="ARBA00023254"/>
    </source>
</evidence>
<feature type="region of interest" description="Disordered" evidence="11">
    <location>
        <begin position="1120"/>
        <end position="1158"/>
    </location>
</feature>
<comment type="similarity">
    <text evidence="1">Belongs to the helicase family. SKI2 subfamily.</text>
</comment>
<evidence type="ECO:0000256" key="3">
    <source>
        <dbReference type="ARBA" id="ARBA00022801"/>
    </source>
</evidence>
<dbReference type="GO" id="GO:0043138">
    <property type="term" value="F:3'-5' DNA helicase activity"/>
    <property type="evidence" value="ECO:0007669"/>
    <property type="project" value="UniProtKB-EC"/>
</dbReference>
<feature type="domain" description="Helicase C-terminal" evidence="13">
    <location>
        <begin position="466"/>
        <end position="654"/>
    </location>
</feature>
<feature type="region of interest" description="Disordered" evidence="11">
    <location>
        <begin position="1243"/>
        <end position="1265"/>
    </location>
</feature>
<evidence type="ECO:0000313" key="15">
    <source>
        <dbReference type="Proteomes" id="UP000319257"/>
    </source>
</evidence>
<dbReference type="GO" id="GO:0051321">
    <property type="term" value="P:meiotic cell cycle"/>
    <property type="evidence" value="ECO:0007669"/>
    <property type="project" value="UniProtKB-KW"/>
</dbReference>
<dbReference type="RefSeq" id="XP_030996333.1">
    <property type="nucleotide sequence ID" value="XM_031139822.1"/>
</dbReference>
<dbReference type="Pfam" id="PF00270">
    <property type="entry name" value="DEAD"/>
    <property type="match status" value="1"/>
</dbReference>
<evidence type="ECO:0000256" key="6">
    <source>
        <dbReference type="ARBA" id="ARBA00023235"/>
    </source>
</evidence>
<feature type="compositionally biased region" description="Polar residues" evidence="11">
    <location>
        <begin position="123"/>
        <end position="133"/>
    </location>
</feature>
<dbReference type="PROSITE" id="PS51194">
    <property type="entry name" value="HELICASE_CTER"/>
    <property type="match status" value="1"/>
</dbReference>
<dbReference type="PANTHER" id="PTHR47835">
    <property type="entry name" value="HFM1, ATP DEPENDENT DNA HELICASE HOMOLOG"/>
    <property type="match status" value="1"/>
</dbReference>
<protein>
    <recommendedName>
        <fullName evidence="9">DNA 3'-5' helicase</fullName>
        <ecNumber evidence="9">5.6.2.4</ecNumber>
    </recommendedName>
</protein>
<feature type="region of interest" description="Disordered" evidence="11">
    <location>
        <begin position="1175"/>
        <end position="1211"/>
    </location>
</feature>
<keyword evidence="6" id="KW-0413">Isomerase</keyword>
<dbReference type="FunFam" id="1.10.10.10:FF:000012">
    <property type="entry name" value="U5 small nuclear ribonucleoprotein helicase"/>
    <property type="match status" value="1"/>
</dbReference>
<feature type="region of interest" description="Disordered" evidence="11">
    <location>
        <begin position="1076"/>
        <end position="1103"/>
    </location>
</feature>
<dbReference type="SUPFAM" id="SSF46785">
    <property type="entry name" value="Winged helix' DNA-binding domain"/>
    <property type="match status" value="1"/>
</dbReference>
<feature type="compositionally biased region" description="Polar residues" evidence="11">
    <location>
        <begin position="1289"/>
        <end position="1302"/>
    </location>
</feature>
<dbReference type="SUPFAM" id="SSF52540">
    <property type="entry name" value="P-loop containing nucleoside triphosphate hydrolases"/>
    <property type="match status" value="1"/>
</dbReference>
<feature type="compositionally biased region" description="Basic and acidic residues" evidence="11">
    <location>
        <begin position="168"/>
        <end position="178"/>
    </location>
</feature>
<dbReference type="Proteomes" id="UP000319257">
    <property type="component" value="Unassembled WGS sequence"/>
</dbReference>
<dbReference type="InterPro" id="IPR001650">
    <property type="entry name" value="Helicase_C-like"/>
</dbReference>
<dbReference type="GO" id="GO:0016787">
    <property type="term" value="F:hydrolase activity"/>
    <property type="evidence" value="ECO:0007669"/>
    <property type="project" value="UniProtKB-KW"/>
</dbReference>
<evidence type="ECO:0000256" key="8">
    <source>
        <dbReference type="ARBA" id="ARBA00034617"/>
    </source>
</evidence>
<dbReference type="PROSITE" id="PS51192">
    <property type="entry name" value="HELICASE_ATP_BIND_1"/>
    <property type="match status" value="1"/>
</dbReference>
<dbReference type="InParanoid" id="A0A507AXD7"/>
<name>A0A507AXD7_9PEZI</name>
<proteinExistence type="inferred from homology"/>
<keyword evidence="5" id="KW-0067">ATP-binding</keyword>
<evidence type="ECO:0000259" key="12">
    <source>
        <dbReference type="PROSITE" id="PS51192"/>
    </source>
</evidence>
<keyword evidence="3" id="KW-0378">Hydrolase</keyword>
<evidence type="ECO:0000256" key="10">
    <source>
        <dbReference type="ARBA" id="ARBA00048988"/>
    </source>
</evidence>
<keyword evidence="4" id="KW-0347">Helicase</keyword>
<feature type="compositionally biased region" description="Polar residues" evidence="11">
    <location>
        <begin position="183"/>
        <end position="194"/>
    </location>
</feature>
<evidence type="ECO:0000256" key="11">
    <source>
        <dbReference type="SAM" id="MobiDB-lite"/>
    </source>
</evidence>
<keyword evidence="15" id="KW-1185">Reference proteome</keyword>
<feature type="region of interest" description="Disordered" evidence="11">
    <location>
        <begin position="1289"/>
        <end position="1308"/>
    </location>
</feature>
<dbReference type="SMART" id="SM00973">
    <property type="entry name" value="Sec63"/>
    <property type="match status" value="1"/>
</dbReference>
<comment type="caution">
    <text evidence="14">The sequence shown here is derived from an EMBL/GenBank/DDBJ whole genome shotgun (WGS) entry which is preliminary data.</text>
</comment>
<dbReference type="Gene3D" id="1.10.10.10">
    <property type="entry name" value="Winged helix-like DNA-binding domain superfamily/Winged helix DNA-binding domain"/>
    <property type="match status" value="1"/>
</dbReference>
<dbReference type="EC" id="5.6.2.4" evidence="9"/>
<dbReference type="GeneID" id="41972761"/>
<evidence type="ECO:0000256" key="4">
    <source>
        <dbReference type="ARBA" id="ARBA00022806"/>
    </source>
</evidence>
<feature type="region of interest" description="Disordered" evidence="11">
    <location>
        <begin position="123"/>
        <end position="201"/>
    </location>
</feature>
<dbReference type="Pfam" id="PF00271">
    <property type="entry name" value="Helicase_C"/>
    <property type="match status" value="1"/>
</dbReference>
<dbReference type="InterPro" id="IPR014001">
    <property type="entry name" value="Helicase_ATP-bd"/>
</dbReference>
<gene>
    <name evidence="14" type="ORF">E0L32_005314</name>
</gene>
<feature type="compositionally biased region" description="Polar residues" evidence="11">
    <location>
        <begin position="150"/>
        <end position="159"/>
    </location>
</feature>
<keyword evidence="2" id="KW-0547">Nucleotide-binding</keyword>
<dbReference type="InterPro" id="IPR004179">
    <property type="entry name" value="Sec63-dom"/>
</dbReference>
<accession>A0A507AXD7</accession>
<dbReference type="Pfam" id="PF02889">
    <property type="entry name" value="Sec63"/>
    <property type="match status" value="1"/>
</dbReference>
<dbReference type="InterPro" id="IPR011545">
    <property type="entry name" value="DEAD/DEAH_box_helicase_dom"/>
</dbReference>
<feature type="compositionally biased region" description="Polar residues" evidence="11">
    <location>
        <begin position="67"/>
        <end position="76"/>
    </location>
</feature>
<dbReference type="CDD" id="cd18795">
    <property type="entry name" value="SF2_C_Ski2"/>
    <property type="match status" value="1"/>
</dbReference>
<organism evidence="14 15">
    <name type="scientific">Thyridium curvatum</name>
    <dbReference type="NCBI Taxonomy" id="1093900"/>
    <lineage>
        <taxon>Eukaryota</taxon>
        <taxon>Fungi</taxon>
        <taxon>Dikarya</taxon>
        <taxon>Ascomycota</taxon>
        <taxon>Pezizomycotina</taxon>
        <taxon>Sordariomycetes</taxon>
        <taxon>Sordariomycetidae</taxon>
        <taxon>Thyridiales</taxon>
        <taxon>Thyridiaceae</taxon>
        <taxon>Thyridium</taxon>
    </lineage>
</organism>
<dbReference type="STRING" id="1093900.A0A507AXD7"/>
<dbReference type="InterPro" id="IPR027417">
    <property type="entry name" value="P-loop_NTPase"/>
</dbReference>
<dbReference type="GO" id="GO:0005524">
    <property type="term" value="F:ATP binding"/>
    <property type="evidence" value="ECO:0007669"/>
    <property type="project" value="UniProtKB-KW"/>
</dbReference>
<dbReference type="InterPro" id="IPR052247">
    <property type="entry name" value="Meiotic_Crossover_Helicase"/>
</dbReference>
<comment type="catalytic activity">
    <reaction evidence="8">
        <text>Couples ATP hydrolysis with the unwinding of duplex DNA by translocating in the 3'-5' direction.</text>
        <dbReference type="EC" id="5.6.2.4"/>
    </reaction>
</comment>
<dbReference type="Gene3D" id="1.10.3380.10">
    <property type="entry name" value="Sec63 N-terminal domain-like domain"/>
    <property type="match status" value="1"/>
</dbReference>
<feature type="compositionally biased region" description="Low complexity" evidence="11">
    <location>
        <begin position="53"/>
        <end position="66"/>
    </location>
</feature>
<reference evidence="14 15" key="1">
    <citation type="submission" date="2019-06" db="EMBL/GenBank/DDBJ databases">
        <title>Draft genome sequence of the filamentous fungus Phialemoniopsis curvata isolated from diesel fuel.</title>
        <authorList>
            <person name="Varaljay V.A."/>
            <person name="Lyon W.J."/>
            <person name="Crouch A.L."/>
            <person name="Drake C.E."/>
            <person name="Hollomon J.M."/>
            <person name="Nadeau L.J."/>
            <person name="Nunn H.S."/>
            <person name="Stevenson B.S."/>
            <person name="Bojanowski C.L."/>
            <person name="Crookes-Goodson W.J."/>
        </authorList>
    </citation>
    <scope>NUCLEOTIDE SEQUENCE [LARGE SCALE GENOMIC DNA]</scope>
    <source>
        <strain evidence="14 15">D216</strain>
    </source>
</reference>
<dbReference type="Pfam" id="PF23445">
    <property type="entry name" value="WHD_SNRNP200"/>
    <property type="match status" value="1"/>
</dbReference>
<dbReference type="PANTHER" id="PTHR47835:SF3">
    <property type="entry name" value="HELICASE FOR MEIOSIS 1"/>
    <property type="match status" value="1"/>
</dbReference>
<dbReference type="InterPro" id="IPR036388">
    <property type="entry name" value="WH-like_DNA-bd_sf"/>
</dbReference>
<dbReference type="EMBL" id="SKBQ01000027">
    <property type="protein sequence ID" value="TPX14622.1"/>
    <property type="molecule type" value="Genomic_DNA"/>
</dbReference>
<feature type="domain" description="Helicase ATP-binding" evidence="12">
    <location>
        <begin position="252"/>
        <end position="426"/>
    </location>
</feature>
<dbReference type="FunCoup" id="A0A507AXD7">
    <property type="interactions" value="369"/>
</dbReference>
<dbReference type="SMART" id="SM00487">
    <property type="entry name" value="DEXDc"/>
    <property type="match status" value="1"/>
</dbReference>
<keyword evidence="7" id="KW-0469">Meiosis</keyword>
<feature type="region of interest" description="Disordered" evidence="11">
    <location>
        <begin position="51"/>
        <end position="78"/>
    </location>
</feature>
<dbReference type="SUPFAM" id="SSF158702">
    <property type="entry name" value="Sec63 N-terminal domain-like"/>
    <property type="match status" value="1"/>
</dbReference>
<evidence type="ECO:0000256" key="9">
    <source>
        <dbReference type="ARBA" id="ARBA00034808"/>
    </source>
</evidence>
<evidence type="ECO:0000256" key="1">
    <source>
        <dbReference type="ARBA" id="ARBA00010140"/>
    </source>
</evidence>
<evidence type="ECO:0000259" key="13">
    <source>
        <dbReference type="PROSITE" id="PS51194"/>
    </source>
</evidence>
<dbReference type="InterPro" id="IPR036390">
    <property type="entry name" value="WH_DNA-bd_sf"/>
</dbReference>
<dbReference type="OrthoDB" id="5575at2759"/>
<dbReference type="GO" id="GO:0003676">
    <property type="term" value="F:nucleic acid binding"/>
    <property type="evidence" value="ECO:0007669"/>
    <property type="project" value="InterPro"/>
</dbReference>
<evidence type="ECO:0000256" key="2">
    <source>
        <dbReference type="ARBA" id="ARBA00022741"/>
    </source>
</evidence>
<comment type="catalytic activity">
    <reaction evidence="10">
        <text>ATP + H2O = ADP + phosphate + H(+)</text>
        <dbReference type="Rhea" id="RHEA:13065"/>
        <dbReference type="ChEBI" id="CHEBI:15377"/>
        <dbReference type="ChEBI" id="CHEBI:15378"/>
        <dbReference type="ChEBI" id="CHEBI:30616"/>
        <dbReference type="ChEBI" id="CHEBI:43474"/>
        <dbReference type="ChEBI" id="CHEBI:456216"/>
        <dbReference type="EC" id="5.6.2.4"/>
    </reaction>
</comment>
<dbReference type="SMART" id="SM00490">
    <property type="entry name" value="HELICc"/>
    <property type="match status" value="1"/>
</dbReference>